<dbReference type="RefSeq" id="WP_184933171.1">
    <property type="nucleotide sequence ID" value="NZ_JACHJY010000019.1"/>
</dbReference>
<dbReference type="AlphaFoldDB" id="A0A7W7XFV5"/>
<proteinExistence type="inferred from homology"/>
<dbReference type="InterPro" id="IPR012914">
    <property type="entry name" value="PucR_dom"/>
</dbReference>
<evidence type="ECO:0000259" key="2">
    <source>
        <dbReference type="Pfam" id="PF07905"/>
    </source>
</evidence>
<dbReference type="Gene3D" id="1.10.10.2840">
    <property type="entry name" value="PucR C-terminal helix-turn-helix domain"/>
    <property type="match status" value="1"/>
</dbReference>
<organism evidence="5 6">
    <name type="scientific">Streptomyces nymphaeiformis</name>
    <dbReference type="NCBI Taxonomy" id="2663842"/>
    <lineage>
        <taxon>Bacteria</taxon>
        <taxon>Bacillati</taxon>
        <taxon>Actinomycetota</taxon>
        <taxon>Actinomycetes</taxon>
        <taxon>Kitasatosporales</taxon>
        <taxon>Streptomycetaceae</taxon>
        <taxon>Streptomyces</taxon>
    </lineage>
</organism>
<dbReference type="EMBL" id="JACHJY010000019">
    <property type="protein sequence ID" value="MBB4987289.1"/>
    <property type="molecule type" value="Genomic_DNA"/>
</dbReference>
<evidence type="ECO:0000313" key="5">
    <source>
        <dbReference type="EMBL" id="MBB4987289.1"/>
    </source>
</evidence>
<feature type="domain" description="PucR C-terminal helix-turn-helix" evidence="3">
    <location>
        <begin position="451"/>
        <end position="508"/>
    </location>
</feature>
<dbReference type="Proteomes" id="UP000582643">
    <property type="component" value="Unassembled WGS sequence"/>
</dbReference>
<dbReference type="Pfam" id="PF07905">
    <property type="entry name" value="PucR"/>
    <property type="match status" value="1"/>
</dbReference>
<evidence type="ECO:0000259" key="4">
    <source>
        <dbReference type="Pfam" id="PF17853"/>
    </source>
</evidence>
<feature type="domain" description="Purine catabolism PurC-like" evidence="2">
    <location>
        <begin position="6"/>
        <end position="122"/>
    </location>
</feature>
<dbReference type="PANTHER" id="PTHR33744:SF17">
    <property type="entry name" value="CONSERVED PROTEIN"/>
    <property type="match status" value="1"/>
</dbReference>
<feature type="domain" description="CdaR GGDEF-like" evidence="4">
    <location>
        <begin position="279"/>
        <end position="397"/>
    </location>
</feature>
<reference evidence="5 6" key="1">
    <citation type="submission" date="2020-08" db="EMBL/GenBank/DDBJ databases">
        <title>Genomic Encyclopedia of Type Strains, Phase III (KMG-III): the genomes of soil and plant-associated and newly described type strains.</title>
        <authorList>
            <person name="Whitman W."/>
        </authorList>
    </citation>
    <scope>NUCLEOTIDE SEQUENCE [LARGE SCALE GENOMIC DNA]</scope>
    <source>
        <strain evidence="5 6">SFB5A</strain>
    </source>
</reference>
<dbReference type="Pfam" id="PF17853">
    <property type="entry name" value="GGDEF_2"/>
    <property type="match status" value="1"/>
</dbReference>
<dbReference type="Pfam" id="PF13556">
    <property type="entry name" value="HTH_30"/>
    <property type="match status" value="1"/>
</dbReference>
<comment type="similarity">
    <text evidence="1">Belongs to the CdaR family.</text>
</comment>
<dbReference type="PANTHER" id="PTHR33744">
    <property type="entry name" value="CARBOHYDRATE DIACID REGULATOR"/>
    <property type="match status" value="1"/>
</dbReference>
<comment type="caution">
    <text evidence="5">The sequence shown here is derived from an EMBL/GenBank/DDBJ whole genome shotgun (WGS) entry which is preliminary data.</text>
</comment>
<evidence type="ECO:0008006" key="7">
    <source>
        <dbReference type="Google" id="ProtNLM"/>
    </source>
</evidence>
<dbReference type="InterPro" id="IPR025736">
    <property type="entry name" value="PucR_C-HTH_dom"/>
</dbReference>
<sequence>MHVGHLLRLDRLDLSLVWGDEALLGQEIGGVTATDLEDPARFLQPGEIVLSGLVWWSRDGDPGKTERFVSALREAGAVALLAGEETHGEVPRELAEACRVHRVALIAVPAHTAFRTITEAVYLRQWSELSRRPTDHFALPENVRVDLDRALENGATAGELLARAFAHLGTPACHLLTSSGRTVARTSAARTELPAGRAAELVRGGHGTTVRVEADGGTAYDGWHLHLPEAGQVPPRVLQEIAELLGRRRRREDRKRAATGAAFAELVDAVAAPRFDAHRVRSALASCGLGDRDAYTVVVAAPETSGDSGALAALTEALRHVPSVAFAVADGPGGEAMAVVAHTRDAASGMRARLGDVWPLIHACGPDTTLHAGVSGPAAGPEGLNTALTQARYALEAVRAGAPSPSRVAGLGDLDGLGKLMAGIPVDVRNVYRETVLGPLLGAGRGSGTMLLETLEVFLAHDCSWARTAEALHVHVNTVHYRIERIEALTGRDLSRLDHKVDLRAALLCH</sequence>
<evidence type="ECO:0000256" key="1">
    <source>
        <dbReference type="ARBA" id="ARBA00006754"/>
    </source>
</evidence>
<dbReference type="InterPro" id="IPR041522">
    <property type="entry name" value="CdaR_GGDEF"/>
</dbReference>
<name>A0A7W7XFV5_9ACTN</name>
<dbReference type="InterPro" id="IPR051448">
    <property type="entry name" value="CdaR-like_regulators"/>
</dbReference>
<keyword evidence="6" id="KW-1185">Reference proteome</keyword>
<dbReference type="InterPro" id="IPR042070">
    <property type="entry name" value="PucR_C-HTH_sf"/>
</dbReference>
<evidence type="ECO:0000259" key="3">
    <source>
        <dbReference type="Pfam" id="PF13556"/>
    </source>
</evidence>
<evidence type="ECO:0000313" key="6">
    <source>
        <dbReference type="Proteomes" id="UP000582643"/>
    </source>
</evidence>
<gene>
    <name evidence="5" type="ORF">GGE06_008261</name>
</gene>
<accession>A0A7W7XFV5</accession>
<protein>
    <recommendedName>
        <fullName evidence="7">Transcriptional regulator, PucR family protein</fullName>
    </recommendedName>
</protein>